<dbReference type="AlphaFoldDB" id="A0A1H7I9C5"/>
<dbReference type="Pfam" id="PF04450">
    <property type="entry name" value="BSP"/>
    <property type="match status" value="1"/>
</dbReference>
<sequence>MGLPALLLPMLTVQAQNISKYNNRDKIQHGRYTLLVINKDSTFNPEVKQKLEDVFFKVYPKLADTFNKKTLRKVTFIINPEYDGVAATNASSGEVNFSPEWFRKHPEDIDVVTHEVMHIVQNYPNSDPGWLTEGIADYVRYAFGIDNAGANWQLPSYSSAQNYTQSYRTTARFLAWLEKKVKPGIVKVLDDSMRNQKYTPQIWQTLTDKSLDELWSSYAQNPEL</sequence>
<accession>A0A1H7I9C5</accession>
<organism evidence="1 2">
    <name type="scientific">Chitinophaga rupis</name>
    <dbReference type="NCBI Taxonomy" id="573321"/>
    <lineage>
        <taxon>Bacteria</taxon>
        <taxon>Pseudomonadati</taxon>
        <taxon>Bacteroidota</taxon>
        <taxon>Chitinophagia</taxon>
        <taxon>Chitinophagales</taxon>
        <taxon>Chitinophagaceae</taxon>
        <taxon>Chitinophaga</taxon>
    </lineage>
</organism>
<dbReference type="InterPro" id="IPR007541">
    <property type="entry name" value="Uncharacterised_BSP"/>
</dbReference>
<dbReference type="STRING" id="573321.SAMN04488505_101497"/>
<proteinExistence type="predicted"/>
<dbReference type="PANTHER" id="PTHR33321:SF12">
    <property type="entry name" value="PLANT BASIC SECRETORY PROTEIN (BSP) FAMILY PROTEIN"/>
    <property type="match status" value="1"/>
</dbReference>
<evidence type="ECO:0000313" key="2">
    <source>
        <dbReference type="Proteomes" id="UP000198984"/>
    </source>
</evidence>
<dbReference type="Proteomes" id="UP000198984">
    <property type="component" value="Unassembled WGS sequence"/>
</dbReference>
<dbReference type="EMBL" id="FOBB01000001">
    <property type="protein sequence ID" value="SEK59151.1"/>
    <property type="molecule type" value="Genomic_DNA"/>
</dbReference>
<keyword evidence="2" id="KW-1185">Reference proteome</keyword>
<dbReference type="SUPFAM" id="SSF55486">
    <property type="entry name" value="Metalloproteases ('zincins'), catalytic domain"/>
    <property type="match status" value="1"/>
</dbReference>
<reference evidence="1 2" key="1">
    <citation type="submission" date="2016-10" db="EMBL/GenBank/DDBJ databases">
        <authorList>
            <person name="de Groot N.N."/>
        </authorList>
    </citation>
    <scope>NUCLEOTIDE SEQUENCE [LARGE SCALE GENOMIC DNA]</scope>
    <source>
        <strain evidence="1 2">DSM 21039</strain>
    </source>
</reference>
<name>A0A1H7I9C5_9BACT</name>
<dbReference type="PANTHER" id="PTHR33321">
    <property type="match status" value="1"/>
</dbReference>
<protein>
    <submittedName>
        <fullName evidence="1">Peptidase</fullName>
    </submittedName>
</protein>
<evidence type="ECO:0000313" key="1">
    <source>
        <dbReference type="EMBL" id="SEK59151.1"/>
    </source>
</evidence>
<gene>
    <name evidence="1" type="ORF">SAMN04488505_101497</name>
</gene>